<dbReference type="AlphaFoldDB" id="A0ABD2YNJ5"/>
<feature type="domain" description="Retrovirus-related Pol polyprotein from transposon TNT 1-94-like beta-barrel" evidence="1">
    <location>
        <begin position="260"/>
        <end position="328"/>
    </location>
</feature>
<protein>
    <recommendedName>
        <fullName evidence="1">Retrovirus-related Pol polyprotein from transposon TNT 1-94-like beta-barrel domain-containing protein</fullName>
    </recommendedName>
</protein>
<name>A0ABD2YNJ5_9GENT</name>
<dbReference type="InterPro" id="IPR015915">
    <property type="entry name" value="Kelch-typ_b-propeller"/>
</dbReference>
<dbReference type="InterPro" id="IPR054722">
    <property type="entry name" value="PolX-like_BBD"/>
</dbReference>
<evidence type="ECO:0000259" key="1">
    <source>
        <dbReference type="Pfam" id="PF22936"/>
    </source>
</evidence>
<reference evidence="2 3" key="1">
    <citation type="submission" date="2024-11" db="EMBL/GenBank/DDBJ databases">
        <title>A near-complete genome assembly of Cinchona calisaya.</title>
        <authorList>
            <person name="Lian D.C."/>
            <person name="Zhao X.W."/>
            <person name="Wei L."/>
        </authorList>
    </citation>
    <scope>NUCLEOTIDE SEQUENCE [LARGE SCALE GENOMIC DNA]</scope>
    <source>
        <tissue evidence="2">Nenye</tissue>
    </source>
</reference>
<evidence type="ECO:0000313" key="3">
    <source>
        <dbReference type="Proteomes" id="UP001630127"/>
    </source>
</evidence>
<gene>
    <name evidence="2" type="ORF">ACH5RR_032804</name>
</gene>
<comment type="caution">
    <text evidence="2">The sequence shown here is derived from an EMBL/GenBank/DDBJ whole genome shotgun (WGS) entry which is preliminary data.</text>
</comment>
<accession>A0ABD2YNJ5</accession>
<organism evidence="2 3">
    <name type="scientific">Cinchona calisaya</name>
    <dbReference type="NCBI Taxonomy" id="153742"/>
    <lineage>
        <taxon>Eukaryota</taxon>
        <taxon>Viridiplantae</taxon>
        <taxon>Streptophyta</taxon>
        <taxon>Embryophyta</taxon>
        <taxon>Tracheophyta</taxon>
        <taxon>Spermatophyta</taxon>
        <taxon>Magnoliopsida</taxon>
        <taxon>eudicotyledons</taxon>
        <taxon>Gunneridae</taxon>
        <taxon>Pentapetalae</taxon>
        <taxon>asterids</taxon>
        <taxon>lamiids</taxon>
        <taxon>Gentianales</taxon>
        <taxon>Rubiaceae</taxon>
        <taxon>Cinchonoideae</taxon>
        <taxon>Cinchoneae</taxon>
        <taxon>Cinchona</taxon>
    </lineage>
</organism>
<dbReference type="Pfam" id="PF22936">
    <property type="entry name" value="Pol_BBD"/>
    <property type="match status" value="1"/>
</dbReference>
<dbReference type="EMBL" id="JBJUIK010000013">
    <property type="protein sequence ID" value="KAL3507422.1"/>
    <property type="molecule type" value="Genomic_DNA"/>
</dbReference>
<proteinExistence type="predicted"/>
<evidence type="ECO:0000313" key="2">
    <source>
        <dbReference type="EMBL" id="KAL3507422.1"/>
    </source>
</evidence>
<sequence length="378" mass="43449">MCFKIMAFFNLKLKIYVTKSLEIEEYTHHSLIFQIRKEIPDGHKLFSFKKCALHPALYGPITNTTNMDFFIGGLPQPRANVVGYSNCVDAYKNIFLLNPSIQKCKRLADFGSKRVSHVSCSFGYDYKVFQVRQNGNWMNGKSWFDVYSLNTNSWKTIDDSNGDNEGVCFVDVGKDRDRLNLWIMIYEGRKEHGVKESLSKVELPSGLELYNLENNYLATVATFEALLQVIMHVESLVLLNNHDEVEKPWATYCHFLHSWDKKKLTNLTEYKGDRVVVTADNSRLPITHIGNATILSRYNSHQVELQHVYHVPGMKKNLLLVSQLTTSGNFVLFRPDEVKVYQNEKIIDTPIMACDLSQVEDHDDEVNAEGTFSVRCPR</sequence>
<dbReference type="Proteomes" id="UP001630127">
    <property type="component" value="Unassembled WGS sequence"/>
</dbReference>
<keyword evidence="3" id="KW-1185">Reference proteome</keyword>
<dbReference type="SUPFAM" id="SSF117281">
    <property type="entry name" value="Kelch motif"/>
    <property type="match status" value="1"/>
</dbReference>